<evidence type="ECO:0000256" key="6">
    <source>
        <dbReference type="ARBA" id="ARBA00022884"/>
    </source>
</evidence>
<evidence type="ECO:0000256" key="2">
    <source>
        <dbReference type="ARBA" id="ARBA00022695"/>
    </source>
</evidence>
<keyword evidence="4" id="KW-0255">Endonuclease</keyword>
<keyword evidence="2" id="KW-0548">Nucleotidyltransferase</keyword>
<dbReference type="GO" id="GO:0004519">
    <property type="term" value="F:endonuclease activity"/>
    <property type="evidence" value="ECO:0007669"/>
    <property type="project" value="UniProtKB-KW"/>
</dbReference>
<dbReference type="Pfam" id="PF17921">
    <property type="entry name" value="Integrase_H2C2"/>
    <property type="match status" value="1"/>
</dbReference>
<dbReference type="Gene3D" id="1.10.340.70">
    <property type="match status" value="1"/>
</dbReference>
<dbReference type="InterPro" id="IPR041577">
    <property type="entry name" value="RT_RNaseH_2"/>
</dbReference>
<dbReference type="PROSITE" id="PS50994">
    <property type="entry name" value="INTEGRASE"/>
    <property type="match status" value="1"/>
</dbReference>
<evidence type="ECO:0000313" key="11">
    <source>
        <dbReference type="Proteomes" id="UP000077671"/>
    </source>
</evidence>
<feature type="region of interest" description="Disordered" evidence="9">
    <location>
        <begin position="649"/>
        <end position="690"/>
    </location>
</feature>
<keyword evidence="1" id="KW-0808">Transferase</keyword>
<dbReference type="InterPro" id="IPR036397">
    <property type="entry name" value="RNaseH_sf"/>
</dbReference>
<evidence type="ECO:0000256" key="8">
    <source>
        <dbReference type="ARBA" id="ARBA00023268"/>
    </source>
</evidence>
<keyword evidence="8" id="KW-0511">Multifunctional enzyme</keyword>
<keyword evidence="5" id="KW-0378">Hydrolase</keyword>
<dbReference type="GO" id="GO:0003964">
    <property type="term" value="F:RNA-directed DNA polymerase activity"/>
    <property type="evidence" value="ECO:0007669"/>
    <property type="project" value="UniProtKB-KW"/>
</dbReference>
<dbReference type="Gene3D" id="3.30.420.10">
    <property type="entry name" value="Ribonuclease H-like superfamily/Ribonuclease H"/>
    <property type="match status" value="1"/>
</dbReference>
<dbReference type="InterPro" id="IPR001584">
    <property type="entry name" value="Integrase_cat-core"/>
</dbReference>
<evidence type="ECO:0000256" key="5">
    <source>
        <dbReference type="ARBA" id="ARBA00022801"/>
    </source>
</evidence>
<dbReference type="EMBL" id="LWDD02001680">
    <property type="protein sequence ID" value="KAE8246183.1"/>
    <property type="molecule type" value="Genomic_DNA"/>
</dbReference>
<evidence type="ECO:0000256" key="1">
    <source>
        <dbReference type="ARBA" id="ARBA00022679"/>
    </source>
</evidence>
<dbReference type="InterPro" id="IPR012337">
    <property type="entry name" value="RNaseH-like_sf"/>
</dbReference>
<keyword evidence="3" id="KW-0540">Nuclease</keyword>
<dbReference type="Pfam" id="PF17919">
    <property type="entry name" value="RT_RNaseH_2"/>
    <property type="match status" value="1"/>
</dbReference>
<dbReference type="GO" id="GO:0015074">
    <property type="term" value="P:DNA integration"/>
    <property type="evidence" value="ECO:0007669"/>
    <property type="project" value="InterPro"/>
</dbReference>
<dbReference type="Pfam" id="PF00078">
    <property type="entry name" value="RVT_1"/>
    <property type="match status" value="1"/>
</dbReference>
<dbReference type="InterPro" id="IPR000477">
    <property type="entry name" value="RT_dom"/>
</dbReference>
<comment type="caution">
    <text evidence="10">The sequence shown here is derived from an EMBL/GenBank/DDBJ whole genome shotgun (WGS) entry which is preliminary data.</text>
</comment>
<evidence type="ECO:0000256" key="4">
    <source>
        <dbReference type="ARBA" id="ARBA00022759"/>
    </source>
</evidence>
<keyword evidence="7" id="KW-0695">RNA-directed DNA polymerase</keyword>
<dbReference type="GO" id="GO:0016787">
    <property type="term" value="F:hydrolase activity"/>
    <property type="evidence" value="ECO:0007669"/>
    <property type="project" value="UniProtKB-KW"/>
</dbReference>
<dbReference type="InterPro" id="IPR043502">
    <property type="entry name" value="DNA/RNA_pol_sf"/>
</dbReference>
<organism evidence="10 11">
    <name type="scientific">Tilletia caries</name>
    <name type="common">wheat bunt fungus</name>
    <dbReference type="NCBI Taxonomy" id="13290"/>
    <lineage>
        <taxon>Eukaryota</taxon>
        <taxon>Fungi</taxon>
        <taxon>Dikarya</taxon>
        <taxon>Basidiomycota</taxon>
        <taxon>Ustilaginomycotina</taxon>
        <taxon>Exobasidiomycetes</taxon>
        <taxon>Tilletiales</taxon>
        <taxon>Tilletiaceae</taxon>
        <taxon>Tilletia</taxon>
    </lineage>
</organism>
<dbReference type="InterPro" id="IPR050951">
    <property type="entry name" value="Retrovirus_Pol_polyprotein"/>
</dbReference>
<dbReference type="SUPFAM" id="SSF56672">
    <property type="entry name" value="DNA/RNA polymerases"/>
    <property type="match status" value="2"/>
</dbReference>
<gene>
    <name evidence="10" type="ORF">A4X03_0g7310</name>
</gene>
<dbReference type="PANTHER" id="PTHR37984">
    <property type="entry name" value="PROTEIN CBG26694"/>
    <property type="match status" value="1"/>
</dbReference>
<feature type="compositionally biased region" description="Basic and acidic residues" evidence="9">
    <location>
        <begin position="668"/>
        <end position="677"/>
    </location>
</feature>
<dbReference type="GO" id="GO:0005634">
    <property type="term" value="C:nucleus"/>
    <property type="evidence" value="ECO:0007669"/>
    <property type="project" value="UniProtKB-ARBA"/>
</dbReference>
<evidence type="ECO:0000256" key="9">
    <source>
        <dbReference type="SAM" id="MobiDB-lite"/>
    </source>
</evidence>
<evidence type="ECO:0000256" key="3">
    <source>
        <dbReference type="ARBA" id="ARBA00022722"/>
    </source>
</evidence>
<sequence>MDRVLGELRWKTPVVYIDDVVAVAATLEEHLETLEVILSRATAMDLKFSPSKCTFAVPSLTLLGRKVSGAGVAVWQDRAKAVLDLPAPTTLRDLYHVLGLFGYYRGFIPRYAERAEPLTRMTQGWRWESVGDRTRLVRKDGTVANADKERLEWTDAQECSFRDLKSAIARPPVLAHPDPTRPYILYVNASKDAFAAVLHQVFEDPVGESPAVAFPLQPAVLVSPARWATWLRADRLFGPILRRLELDFTDEPDWVVENGLLLRRVDGRLALPEAAAPVVLRSVHDDNGHFGYTKTCLAVLKNYWRPRLAEMVSAWVRHCAVCQRAKLGRRVGELDVEKDAQFPFETCSFDLVLGLPRSQLGNDAVLVMHDVFSRMVLLEPCKATIDAAGIAAIVSNRILRLGWRPRRLVSDAEARVTGRVMQALAESLKAQLTPSPPHHQQANVVERAVQTVQHALRALTEKRAAGWDRRAVPAVEVAMNSTPNVTTGYAPFDLVFLAHPGAAHAVIDVGNARPGESFEDRLLAATERLEDACRAIGVARAQQKRRYDASRGALPVLAVGDKVFVRLRDRPIAGFGEGKLDGRTLGPFRVGEVLSDHRVRLELPESLGIGKEFAVDQLDVPPRSPDPFAASRDLPEIVPPPLAIADDADRGRAHVDESGPAAVPNARVDSDRGRDSAEGGLVDDGDAEGVDPVLQPRVRGAPSALRDFVLCVHDAAVAQTVVAAATEVADAVVPGTVLAAAAGGSEEAPVVVPTELLRGPLPAPKQVQIGSWSVKLRERPIAYQSRLTTLSEKRLVAPELELCCFAWAFARLAHLLEGAEVTVVTDHLPMGAMLTSDAGARYGPTISRCRALLLPHLHSFRFVHRSGKTHTNVDALSRLPVAP</sequence>
<evidence type="ECO:0000256" key="7">
    <source>
        <dbReference type="ARBA" id="ARBA00022918"/>
    </source>
</evidence>
<dbReference type="Gene3D" id="3.30.70.270">
    <property type="match status" value="2"/>
</dbReference>
<reference evidence="10" key="1">
    <citation type="submission" date="2016-04" db="EMBL/GenBank/DDBJ databases">
        <authorList>
            <person name="Nguyen H.D."/>
            <person name="Kesanakurti P."/>
            <person name="Cullis J."/>
            <person name="Levesque C.A."/>
            <person name="Hambleton S."/>
        </authorList>
    </citation>
    <scope>NUCLEOTIDE SEQUENCE</scope>
    <source>
        <strain evidence="10">DAOMC 238032</strain>
    </source>
</reference>
<dbReference type="InterPro" id="IPR041373">
    <property type="entry name" value="RT_RNaseH"/>
</dbReference>
<dbReference type="GO" id="GO:0003723">
    <property type="term" value="F:RNA binding"/>
    <property type="evidence" value="ECO:0007669"/>
    <property type="project" value="UniProtKB-KW"/>
</dbReference>
<dbReference type="PANTHER" id="PTHR37984:SF5">
    <property type="entry name" value="PROTEIN NYNRIN-LIKE"/>
    <property type="match status" value="1"/>
</dbReference>
<reference evidence="10" key="2">
    <citation type="journal article" date="2019" name="IMA Fungus">
        <title>Genome sequencing and comparison of five Tilletia species to identify candidate genes for the detection of regulated species infecting wheat.</title>
        <authorList>
            <person name="Nguyen H.D.T."/>
            <person name="Sultana T."/>
            <person name="Kesanakurti P."/>
            <person name="Hambleton S."/>
        </authorList>
    </citation>
    <scope>NUCLEOTIDE SEQUENCE</scope>
    <source>
        <strain evidence="10">DAOMC 238032</strain>
    </source>
</reference>
<dbReference type="InterPro" id="IPR043128">
    <property type="entry name" value="Rev_trsase/Diguanyl_cyclase"/>
</dbReference>
<protein>
    <submittedName>
        <fullName evidence="10">Uncharacterized protein</fullName>
    </submittedName>
</protein>
<evidence type="ECO:0000313" key="10">
    <source>
        <dbReference type="EMBL" id="KAE8246183.1"/>
    </source>
</evidence>
<dbReference type="AlphaFoldDB" id="A0A177TMS8"/>
<keyword evidence="6" id="KW-0694">RNA-binding</keyword>
<dbReference type="Proteomes" id="UP000077671">
    <property type="component" value="Unassembled WGS sequence"/>
</dbReference>
<accession>A0A177TMS8</accession>
<proteinExistence type="predicted"/>
<name>A0A177TMS8_9BASI</name>
<dbReference type="SUPFAM" id="SSF53098">
    <property type="entry name" value="Ribonuclease H-like"/>
    <property type="match status" value="1"/>
</dbReference>
<dbReference type="Pfam" id="PF17917">
    <property type="entry name" value="RT_RNaseH"/>
    <property type="match status" value="1"/>
</dbReference>
<dbReference type="InterPro" id="IPR041588">
    <property type="entry name" value="Integrase_H2C2"/>
</dbReference>